<dbReference type="SUPFAM" id="SSF57667">
    <property type="entry name" value="beta-beta-alpha zinc fingers"/>
    <property type="match status" value="1"/>
</dbReference>
<dbReference type="GO" id="GO:0008270">
    <property type="term" value="F:zinc ion binding"/>
    <property type="evidence" value="ECO:0007669"/>
    <property type="project" value="UniProtKB-KW"/>
</dbReference>
<keyword evidence="1" id="KW-0479">Metal-binding</keyword>
<name>A0A1J7GWU8_LUPAN</name>
<dbReference type="OrthoDB" id="6077919at2759"/>
<dbReference type="PANTHER" id="PTHR47591:SF13">
    <property type="entry name" value="OS02G0293900 PROTEIN"/>
    <property type="match status" value="1"/>
</dbReference>
<dbReference type="EMBL" id="CM007369">
    <property type="protein sequence ID" value="OIW05055.1"/>
    <property type="molecule type" value="Genomic_DNA"/>
</dbReference>
<evidence type="ECO:0000256" key="1">
    <source>
        <dbReference type="PROSITE-ProRule" id="PRU00042"/>
    </source>
</evidence>
<gene>
    <name evidence="4" type="ORF">TanjilG_02762</name>
</gene>
<reference evidence="4 5" key="1">
    <citation type="journal article" date="2017" name="Plant Biotechnol. J.">
        <title>A comprehensive draft genome sequence for lupin (Lupinus angustifolius), an emerging health food: insights into plant-microbe interactions and legume evolution.</title>
        <authorList>
            <person name="Hane J.K."/>
            <person name="Ming Y."/>
            <person name="Kamphuis L.G."/>
            <person name="Nelson M.N."/>
            <person name="Garg G."/>
            <person name="Atkins C.A."/>
            <person name="Bayer P.E."/>
            <person name="Bravo A."/>
            <person name="Bringans S."/>
            <person name="Cannon S."/>
            <person name="Edwards D."/>
            <person name="Foley R."/>
            <person name="Gao L.L."/>
            <person name="Harrison M.J."/>
            <person name="Huang W."/>
            <person name="Hurgobin B."/>
            <person name="Li S."/>
            <person name="Liu C.W."/>
            <person name="McGrath A."/>
            <person name="Morahan G."/>
            <person name="Murray J."/>
            <person name="Weller J."/>
            <person name="Jian J."/>
            <person name="Singh K.B."/>
        </authorList>
    </citation>
    <scope>NUCLEOTIDE SEQUENCE [LARGE SCALE GENOMIC DNA]</scope>
    <source>
        <strain evidence="5">cv. Tanjil</strain>
        <tissue evidence="4">Whole plant</tissue>
    </source>
</reference>
<feature type="region of interest" description="Disordered" evidence="2">
    <location>
        <begin position="1"/>
        <end position="34"/>
    </location>
</feature>
<proteinExistence type="predicted"/>
<protein>
    <recommendedName>
        <fullName evidence="3">C2H2-type domain-containing protein</fullName>
    </recommendedName>
</protein>
<dbReference type="Proteomes" id="UP000188354">
    <property type="component" value="Chromosome LG09"/>
</dbReference>
<keyword evidence="5" id="KW-1185">Reference proteome</keyword>
<accession>A0A1J7GWU8</accession>
<dbReference type="PROSITE" id="PS00028">
    <property type="entry name" value="ZINC_FINGER_C2H2_1"/>
    <property type="match status" value="1"/>
</dbReference>
<dbReference type="KEGG" id="lang:109356198"/>
<evidence type="ECO:0000313" key="4">
    <source>
        <dbReference type="EMBL" id="OIW05055.1"/>
    </source>
</evidence>
<dbReference type="STRING" id="3871.A0A1J7GWU8"/>
<evidence type="ECO:0000256" key="2">
    <source>
        <dbReference type="SAM" id="MobiDB-lite"/>
    </source>
</evidence>
<dbReference type="Gramene" id="OIW05055">
    <property type="protein sequence ID" value="OIW05055"/>
    <property type="gene ID" value="TanjilG_02762"/>
</dbReference>
<dbReference type="InterPro" id="IPR036236">
    <property type="entry name" value="Znf_C2H2_sf"/>
</dbReference>
<feature type="compositionally biased region" description="Polar residues" evidence="2">
    <location>
        <begin position="1"/>
        <end position="14"/>
    </location>
</feature>
<sequence length="291" mass="33141">MKSPFSKASSSTNYNKDKADCDDDSNNNGDNDKKRTCYLCKKDFPSSHSLFGHMRIHSDRPWRGVRPSIHSHHHNDKHISSGFEEDHDDYDDEYDEVVASNIDISKSSSLLRWQKTGKRGRKSSSVYQAAEILMYMSSRSNDFLDIKSMMGEPKNHQPSTISCKGKNLSEASISGIKKNFESMNVEDAIHDHVHNFDEKEIKVMKLLVKKLKVPLHNKEKNNIVDMVESKSSYYAITQDATVRGSTVEAINNNEVQTEKDVSSSQFLGPKFLDFDLNMSPPHDDLDDRENC</sequence>
<organism evidence="4 5">
    <name type="scientific">Lupinus angustifolius</name>
    <name type="common">Narrow-leaved blue lupine</name>
    <dbReference type="NCBI Taxonomy" id="3871"/>
    <lineage>
        <taxon>Eukaryota</taxon>
        <taxon>Viridiplantae</taxon>
        <taxon>Streptophyta</taxon>
        <taxon>Embryophyta</taxon>
        <taxon>Tracheophyta</taxon>
        <taxon>Spermatophyta</taxon>
        <taxon>Magnoliopsida</taxon>
        <taxon>eudicotyledons</taxon>
        <taxon>Gunneridae</taxon>
        <taxon>Pentapetalae</taxon>
        <taxon>rosids</taxon>
        <taxon>fabids</taxon>
        <taxon>Fabales</taxon>
        <taxon>Fabaceae</taxon>
        <taxon>Papilionoideae</taxon>
        <taxon>50 kb inversion clade</taxon>
        <taxon>genistoids sensu lato</taxon>
        <taxon>core genistoids</taxon>
        <taxon>Genisteae</taxon>
        <taxon>Lupinus</taxon>
    </lineage>
</organism>
<evidence type="ECO:0000313" key="5">
    <source>
        <dbReference type="Proteomes" id="UP000188354"/>
    </source>
</evidence>
<keyword evidence="1" id="KW-0863">Zinc-finger</keyword>
<dbReference type="PROSITE" id="PS50157">
    <property type="entry name" value="ZINC_FINGER_C2H2_2"/>
    <property type="match status" value="1"/>
</dbReference>
<dbReference type="AlphaFoldDB" id="A0A1J7GWU8"/>
<dbReference type="InterPro" id="IPR013087">
    <property type="entry name" value="Znf_C2H2_type"/>
</dbReference>
<feature type="domain" description="C2H2-type" evidence="3">
    <location>
        <begin position="35"/>
        <end position="62"/>
    </location>
</feature>
<keyword evidence="1" id="KW-0862">Zinc</keyword>
<dbReference type="PANTHER" id="PTHR47591">
    <property type="entry name" value="ZINC FINGER PROTEIN ZAT2-RELATED"/>
    <property type="match status" value="1"/>
</dbReference>
<evidence type="ECO:0000259" key="3">
    <source>
        <dbReference type="PROSITE" id="PS50157"/>
    </source>
</evidence>